<proteinExistence type="predicted"/>
<accession>B3C8V5</accession>
<dbReference type="EMBL" id="ABJL02000007">
    <property type="protein sequence ID" value="EDV05834.1"/>
    <property type="molecule type" value="Genomic_DNA"/>
</dbReference>
<dbReference type="AlphaFoldDB" id="B3C8V5"/>
<name>B3C8V5_9BACE</name>
<evidence type="ECO:0000313" key="2">
    <source>
        <dbReference type="Proteomes" id="UP000004596"/>
    </source>
</evidence>
<gene>
    <name evidence="1" type="ORF">BACINT_00918</name>
</gene>
<protein>
    <submittedName>
        <fullName evidence="1">Uncharacterized protein</fullName>
    </submittedName>
</protein>
<organism evidence="1 2">
    <name type="scientific">Bacteroides intestinalis DSM 17393</name>
    <dbReference type="NCBI Taxonomy" id="471870"/>
    <lineage>
        <taxon>Bacteria</taxon>
        <taxon>Pseudomonadati</taxon>
        <taxon>Bacteroidota</taxon>
        <taxon>Bacteroidia</taxon>
        <taxon>Bacteroidales</taxon>
        <taxon>Bacteroidaceae</taxon>
        <taxon>Bacteroides</taxon>
    </lineage>
</organism>
<evidence type="ECO:0000313" key="1">
    <source>
        <dbReference type="EMBL" id="EDV05834.1"/>
    </source>
</evidence>
<reference evidence="1 2" key="2">
    <citation type="submission" date="2008-04" db="EMBL/GenBank/DDBJ databases">
        <authorList>
            <person name="Fulton L."/>
            <person name="Clifton S."/>
            <person name="Fulton B."/>
            <person name="Xu J."/>
            <person name="Minx P."/>
            <person name="Pepin K.H."/>
            <person name="Johnson M."/>
            <person name="Thiruvilangam P."/>
            <person name="Bhonagiri V."/>
            <person name="Nash W.E."/>
            <person name="Mardis E.R."/>
            <person name="Wilson R.K."/>
        </authorList>
    </citation>
    <scope>NUCLEOTIDE SEQUENCE [LARGE SCALE GENOMIC DNA]</scope>
    <source>
        <strain evidence="1 2">DSM 17393</strain>
    </source>
</reference>
<sequence>MPYCFYPFASNKTVCLAIEKQGFAYGITSFSLKQKGKRKGAMGD</sequence>
<dbReference type="Proteomes" id="UP000004596">
    <property type="component" value="Unassembled WGS sequence"/>
</dbReference>
<comment type="caution">
    <text evidence="1">The sequence shown here is derived from an EMBL/GenBank/DDBJ whole genome shotgun (WGS) entry which is preliminary data.</text>
</comment>
<reference evidence="1 2" key="1">
    <citation type="submission" date="2008-04" db="EMBL/GenBank/DDBJ databases">
        <title>Draft genome sequence of Bacteroides intestinalis (DSM 17393).</title>
        <authorList>
            <person name="Sudarsanam P."/>
            <person name="Ley R."/>
            <person name="Guruge J."/>
            <person name="Turnbaugh P.J."/>
            <person name="Mahowald M."/>
            <person name="Liep D."/>
            <person name="Gordon J."/>
        </authorList>
    </citation>
    <scope>NUCLEOTIDE SEQUENCE [LARGE SCALE GENOMIC DNA]</scope>
    <source>
        <strain evidence="1 2">DSM 17393</strain>
    </source>
</reference>